<feature type="transmembrane region" description="Helical" evidence="2">
    <location>
        <begin position="358"/>
        <end position="378"/>
    </location>
</feature>
<accession>A0ABV3LCH7</accession>
<evidence type="ECO:0000256" key="3">
    <source>
        <dbReference type="SAM" id="SignalP"/>
    </source>
</evidence>
<evidence type="ECO:0000313" key="6">
    <source>
        <dbReference type="Proteomes" id="UP001553715"/>
    </source>
</evidence>
<feature type="domain" description="Peptidase S9 prolyl oligopeptidase catalytic" evidence="4">
    <location>
        <begin position="90"/>
        <end position="192"/>
    </location>
</feature>
<dbReference type="PANTHER" id="PTHR22946:SF0">
    <property type="entry name" value="DIENELACTONE HYDROLASE DOMAIN-CONTAINING PROTEIN"/>
    <property type="match status" value="1"/>
</dbReference>
<keyword evidence="2" id="KW-0812">Transmembrane</keyword>
<reference evidence="5 6" key="1">
    <citation type="submission" date="2024-06" db="EMBL/GenBank/DDBJ databases">
        <title>The Natural Products Discovery Center: Release of the First 8490 Sequenced Strains for Exploring Actinobacteria Biosynthetic Diversity.</title>
        <authorList>
            <person name="Kalkreuter E."/>
            <person name="Kautsar S.A."/>
            <person name="Yang D."/>
            <person name="Bader C.D."/>
            <person name="Teijaro C.N."/>
            <person name="Fluegel L."/>
            <person name="Davis C.M."/>
            <person name="Simpson J.R."/>
            <person name="Lauterbach L."/>
            <person name="Steele A.D."/>
            <person name="Gui C."/>
            <person name="Meng S."/>
            <person name="Li G."/>
            <person name="Viehrig K."/>
            <person name="Ye F."/>
            <person name="Su P."/>
            <person name="Kiefer A.F."/>
            <person name="Nichols A."/>
            <person name="Cepeda A.J."/>
            <person name="Yan W."/>
            <person name="Fan B."/>
            <person name="Jiang Y."/>
            <person name="Adhikari A."/>
            <person name="Zheng C.-J."/>
            <person name="Schuster L."/>
            <person name="Cowan T.M."/>
            <person name="Smanski M.J."/>
            <person name="Chevrette M.G."/>
            <person name="De Carvalho L.P.S."/>
            <person name="Shen B."/>
        </authorList>
    </citation>
    <scope>NUCLEOTIDE SEQUENCE [LARGE SCALE GENOMIC DNA]</scope>
    <source>
        <strain evidence="5 6">NPDC077434</strain>
    </source>
</reference>
<keyword evidence="2" id="KW-0472">Membrane</keyword>
<feature type="signal peptide" evidence="3">
    <location>
        <begin position="1"/>
        <end position="29"/>
    </location>
</feature>
<keyword evidence="2" id="KW-1133">Transmembrane helix</keyword>
<dbReference type="InterPro" id="IPR029058">
    <property type="entry name" value="AB_hydrolase_fold"/>
</dbReference>
<feature type="transmembrane region" description="Helical" evidence="2">
    <location>
        <begin position="525"/>
        <end position="547"/>
    </location>
</feature>
<feature type="transmembrane region" description="Helical" evidence="2">
    <location>
        <begin position="398"/>
        <end position="426"/>
    </location>
</feature>
<dbReference type="InterPro" id="IPR050261">
    <property type="entry name" value="FrsA_esterase"/>
</dbReference>
<dbReference type="Gene3D" id="3.40.50.1820">
    <property type="entry name" value="alpha/beta hydrolase"/>
    <property type="match status" value="1"/>
</dbReference>
<dbReference type="EMBL" id="JBFBMH010000001">
    <property type="protein sequence ID" value="MEW1973604.1"/>
    <property type="molecule type" value="Genomic_DNA"/>
</dbReference>
<name>A0ABV3LCH7_9MICO</name>
<dbReference type="PANTHER" id="PTHR22946">
    <property type="entry name" value="DIENELACTONE HYDROLASE DOMAIN-CONTAINING PROTEIN-RELATED"/>
    <property type="match status" value="1"/>
</dbReference>
<organism evidence="5 6">
    <name type="scientific">Microbacterium profundi</name>
    <dbReference type="NCBI Taxonomy" id="450380"/>
    <lineage>
        <taxon>Bacteria</taxon>
        <taxon>Bacillati</taxon>
        <taxon>Actinomycetota</taxon>
        <taxon>Actinomycetes</taxon>
        <taxon>Micrococcales</taxon>
        <taxon>Microbacteriaceae</taxon>
        <taxon>Microbacterium</taxon>
    </lineage>
</organism>
<protein>
    <submittedName>
        <fullName evidence="5">Prolyl oligopeptidase family serine peptidase</fullName>
    </submittedName>
</protein>
<keyword evidence="3" id="KW-0732">Signal</keyword>
<dbReference type="InterPro" id="IPR001375">
    <property type="entry name" value="Peptidase_S9_cat"/>
</dbReference>
<keyword evidence="6" id="KW-1185">Reference proteome</keyword>
<comment type="caution">
    <text evidence="5">The sequence shown here is derived from an EMBL/GenBank/DDBJ whole genome shotgun (WGS) entry which is preliminary data.</text>
</comment>
<dbReference type="SUPFAM" id="SSF53474">
    <property type="entry name" value="alpha/beta-Hydrolases"/>
    <property type="match status" value="1"/>
</dbReference>
<feature type="transmembrane region" description="Helical" evidence="2">
    <location>
        <begin position="490"/>
        <end position="513"/>
    </location>
</feature>
<feature type="chain" id="PRO_5046357652" evidence="3">
    <location>
        <begin position="30"/>
        <end position="615"/>
    </location>
</feature>
<evidence type="ECO:0000256" key="1">
    <source>
        <dbReference type="ARBA" id="ARBA00008645"/>
    </source>
</evidence>
<dbReference type="Proteomes" id="UP001553715">
    <property type="component" value="Unassembled WGS sequence"/>
</dbReference>
<feature type="transmembrane region" description="Helical" evidence="2">
    <location>
        <begin position="312"/>
        <end position="333"/>
    </location>
</feature>
<dbReference type="Pfam" id="PF00326">
    <property type="entry name" value="Peptidase_S9"/>
    <property type="match status" value="1"/>
</dbReference>
<proteinExistence type="inferred from homology"/>
<feature type="transmembrane region" description="Helical" evidence="2">
    <location>
        <begin position="559"/>
        <end position="580"/>
    </location>
</feature>
<dbReference type="RefSeq" id="WP_206494718.1">
    <property type="nucleotide sequence ID" value="NZ_JAJVKR010000001.1"/>
</dbReference>
<evidence type="ECO:0000259" key="4">
    <source>
        <dbReference type="Pfam" id="PF00326"/>
    </source>
</evidence>
<evidence type="ECO:0000313" key="5">
    <source>
        <dbReference type="EMBL" id="MEW1973604.1"/>
    </source>
</evidence>
<sequence length="615" mass="67060">MKNGLLRRNGFWLALSLVLCLISAIGASAVQTAVGTVAVKDLQWETSSGRMLNALLFVPDGATAKNPAPAVVVSHGWWNNREMQDANYVELARRGFVVLSIDMYGHGNSEPLPADELEVGGTGLYDGVKLIADLPYVDSERIGVSGHSNGARAANFSVAIDNEAGQQLISSVFLVDNEAMYTDADGAYTNLYGTRDVGLVADQYDEFFFRSYDAEGNVLTPPREFATTPNAQSFLNFGAEPADGETRDVDTVYTESIDGEEAIRVLHTPAQTHPWGTISKYTVADQVEFFDTTLGAPNPVDATAQVWQVKEFFTTLGLIGFGIFLVAFTRALLSTRTFAGLRTTEIAAAQPVGRRGHAWFWGGLVVSAVISAWSYIWLSQLPWLNGIVFNAVPNIVPTGSAFFIAVWAALNGVAAIIVMALSYYLFGKKNGVRLRELGIFPGWRKLLQSAALALVVTIAAFGLVFIADYFFKTDFRLWVIALKWFPQDKIWYAFFVLPLFLVYFVANSVALNVFNRFTLGGREWLNTAALAIFNALGPIILVAAQYLTFASSGDLIPGFAGIASIWLFPVILILAVTAVISRKIYRETNNPYIAGFLNAAIVALFAVSNSLVVTY</sequence>
<feature type="transmembrane region" description="Helical" evidence="2">
    <location>
        <begin position="592"/>
        <end position="612"/>
    </location>
</feature>
<evidence type="ECO:0000256" key="2">
    <source>
        <dbReference type="SAM" id="Phobius"/>
    </source>
</evidence>
<feature type="transmembrane region" description="Helical" evidence="2">
    <location>
        <begin position="446"/>
        <end position="470"/>
    </location>
</feature>
<gene>
    <name evidence="5" type="ORF">AB0301_00775</name>
</gene>
<comment type="similarity">
    <text evidence="1">Belongs to the AB hydrolase superfamily.</text>
</comment>